<dbReference type="SUPFAM" id="SSF49695">
    <property type="entry name" value="gamma-Crystallin-like"/>
    <property type="match status" value="1"/>
</dbReference>
<evidence type="ECO:0000313" key="6">
    <source>
        <dbReference type="Proteomes" id="UP000251213"/>
    </source>
</evidence>
<evidence type="ECO:0000256" key="1">
    <source>
        <dbReference type="ARBA" id="ARBA00009646"/>
    </source>
</evidence>
<dbReference type="EMBL" id="QJKK01000004">
    <property type="protein sequence ID" value="RAL24615.1"/>
    <property type="molecule type" value="Genomic_DNA"/>
</dbReference>
<comment type="similarity">
    <text evidence="1">Belongs to the beta/gamma-crystallin family.</text>
</comment>
<feature type="domain" description="Beta/gamma crystallin 'Greek key'" evidence="4">
    <location>
        <begin position="30"/>
        <end position="111"/>
    </location>
</feature>
<comment type="caution">
    <text evidence="5">The sequence shown here is derived from an EMBL/GenBank/DDBJ whole genome shotgun (WGS) entry which is preliminary data.</text>
</comment>
<dbReference type="SMART" id="SM00247">
    <property type="entry name" value="XTALbg"/>
    <property type="match status" value="1"/>
</dbReference>
<dbReference type="InterPro" id="IPR011024">
    <property type="entry name" value="G_crystallin-like"/>
</dbReference>
<dbReference type="Proteomes" id="UP000251213">
    <property type="component" value="Unassembled WGS sequence"/>
</dbReference>
<accession>A0A364K5H3</accession>
<evidence type="ECO:0000259" key="4">
    <source>
        <dbReference type="SMART" id="SM00247"/>
    </source>
</evidence>
<organism evidence="5 6">
    <name type="scientific">Thermoflavimicrobium daqui</name>
    <dbReference type="NCBI Taxonomy" id="2137476"/>
    <lineage>
        <taxon>Bacteria</taxon>
        <taxon>Bacillati</taxon>
        <taxon>Bacillota</taxon>
        <taxon>Bacilli</taxon>
        <taxon>Bacillales</taxon>
        <taxon>Thermoactinomycetaceae</taxon>
        <taxon>Thermoflavimicrobium</taxon>
    </lineage>
</organism>
<dbReference type="OrthoDB" id="787205at2"/>
<sequence>MSLALVLSIPFFAFAAPANLSPNVDTKSGCVTLYEHANFQGRAKRFCGDTSYVGNDFNDIASSVKVDCSVNSVTLFEHANYQGRYVTYHGCQKIGYVGNSFNDIISSLAVD</sequence>
<gene>
    <name evidence="5" type="ORF">DL897_08810</name>
</gene>
<proteinExistence type="inferred from homology"/>
<dbReference type="Gene3D" id="2.60.20.10">
    <property type="entry name" value="Crystallins"/>
    <property type="match status" value="2"/>
</dbReference>
<keyword evidence="3" id="KW-0732">Signal</keyword>
<feature type="chain" id="PRO_5016595268" description="Beta/gamma crystallin 'Greek key' domain-containing protein" evidence="3">
    <location>
        <begin position="16"/>
        <end position="111"/>
    </location>
</feature>
<reference evidence="5 6" key="1">
    <citation type="submission" date="2018-06" db="EMBL/GenBank/DDBJ databases">
        <title>Thermoflavimicrobium daqus sp. nov., a thermophilic microbe isolated from Moutai-flavour Daqu.</title>
        <authorList>
            <person name="Wang X."/>
            <person name="Zhou H."/>
        </authorList>
    </citation>
    <scope>NUCLEOTIDE SEQUENCE [LARGE SCALE GENOMIC DNA]</scope>
    <source>
        <strain evidence="5 6">FBKL4.011</strain>
    </source>
</reference>
<reference evidence="5 6" key="2">
    <citation type="submission" date="2018-06" db="EMBL/GenBank/DDBJ databases">
        <authorList>
            <person name="Zhirakovskaya E."/>
        </authorList>
    </citation>
    <scope>NUCLEOTIDE SEQUENCE [LARGE SCALE GENOMIC DNA]</scope>
    <source>
        <strain evidence="5 6">FBKL4.011</strain>
    </source>
</reference>
<feature type="signal peptide" evidence="3">
    <location>
        <begin position="1"/>
        <end position="15"/>
    </location>
</feature>
<protein>
    <recommendedName>
        <fullName evidence="4">Beta/gamma crystallin 'Greek key' domain-containing protein</fullName>
    </recommendedName>
</protein>
<evidence type="ECO:0000256" key="2">
    <source>
        <dbReference type="ARBA" id="ARBA00022737"/>
    </source>
</evidence>
<name>A0A364K5H3_9BACL</name>
<evidence type="ECO:0000313" key="5">
    <source>
        <dbReference type="EMBL" id="RAL24615.1"/>
    </source>
</evidence>
<dbReference type="Pfam" id="PF03995">
    <property type="entry name" value="Inhibitor_I36"/>
    <property type="match status" value="1"/>
</dbReference>
<keyword evidence="2" id="KW-0677">Repeat</keyword>
<dbReference type="InterPro" id="IPR001064">
    <property type="entry name" value="Beta/gamma_crystallin"/>
</dbReference>
<keyword evidence="6" id="KW-1185">Reference proteome</keyword>
<evidence type="ECO:0000256" key="3">
    <source>
        <dbReference type="SAM" id="SignalP"/>
    </source>
</evidence>
<dbReference type="AlphaFoldDB" id="A0A364K5H3"/>